<dbReference type="Proteomes" id="UP001595735">
    <property type="component" value="Unassembled WGS sequence"/>
</dbReference>
<accession>A0ABV7XUB4</accession>
<dbReference type="EMBL" id="JBHRYO010000002">
    <property type="protein sequence ID" value="MFC3756581.1"/>
    <property type="molecule type" value="Genomic_DNA"/>
</dbReference>
<name>A0ABV7XUB4_9FLAO</name>
<gene>
    <name evidence="2" type="ORF">ACFONJ_11435</name>
</gene>
<organism evidence="2 3">
    <name type="scientific">Chryseobacterium tructae</name>
    <dbReference type="NCBI Taxonomy" id="1037380"/>
    <lineage>
        <taxon>Bacteria</taxon>
        <taxon>Pseudomonadati</taxon>
        <taxon>Bacteroidota</taxon>
        <taxon>Flavobacteriia</taxon>
        <taxon>Flavobacteriales</taxon>
        <taxon>Weeksellaceae</taxon>
        <taxon>Chryseobacterium group</taxon>
        <taxon>Chryseobacterium</taxon>
    </lineage>
</organism>
<feature type="compositionally biased region" description="Polar residues" evidence="1">
    <location>
        <begin position="524"/>
        <end position="536"/>
    </location>
</feature>
<evidence type="ECO:0008006" key="4">
    <source>
        <dbReference type="Google" id="ProtNLM"/>
    </source>
</evidence>
<evidence type="ECO:0000313" key="3">
    <source>
        <dbReference type="Proteomes" id="UP001595735"/>
    </source>
</evidence>
<sequence length="550" mass="64180">MGRELPEIEIKGTAFIVDVLKEELREKANPENAMRIKLMHYAGERGYSFHYDLNKKNFPDIDRIIEFGLPQGTPEIRIPELKSMDAVGMAKKYNVSLEAVKAKGDFELSIKPGSLHDLRLNKGILPTLDIAGHTFYVDLQMNKLRPKDDFKSKGINFTEIKDYYDRDRRAFVIPYNPTTREFQQDDVSALTELPKDIIIVQFPGQYDLDIVGWDKKHGNSLTTQYLKQMHFEARTLPWAETNLIEHIKRNVSEQLLPKDEYVVNEPKDHLYRIATDTERKLPIYKIDGVEFIVDVNQLELRGKDNPKNVISIRDMEELPTEGYKFWFSPKSKGLTKYSEWEAKYIEIPDFVKLDPIGMAKKHNISEDRIVQMDDFILMVNQDAFDKIANRRILPTIDIAGHTFYIDLLNDRLQPKDDVWSRGIIFSELNYYHSHKDNTFTIPYNQRTHTFQEVSLNVKEIPEDLIVIQIPGKRTLDPIGQNKAGNLNNSDFLKKEGVHLQHEAKVIPWHQTRFAETIKRNYTQQIKPEQKPIISQPQEKETISKRKGRRM</sequence>
<protein>
    <recommendedName>
        <fullName evidence="4">DUF3945 domain-containing protein</fullName>
    </recommendedName>
</protein>
<keyword evidence="3" id="KW-1185">Reference proteome</keyword>
<feature type="region of interest" description="Disordered" evidence="1">
    <location>
        <begin position="524"/>
        <end position="550"/>
    </location>
</feature>
<reference evidence="3" key="1">
    <citation type="journal article" date="2019" name="Int. J. Syst. Evol. Microbiol.">
        <title>The Global Catalogue of Microorganisms (GCM) 10K type strain sequencing project: providing services to taxonomists for standard genome sequencing and annotation.</title>
        <authorList>
            <consortium name="The Broad Institute Genomics Platform"/>
            <consortium name="The Broad Institute Genome Sequencing Center for Infectious Disease"/>
            <person name="Wu L."/>
            <person name="Ma J."/>
        </authorList>
    </citation>
    <scope>NUCLEOTIDE SEQUENCE [LARGE SCALE GENOMIC DNA]</scope>
    <source>
        <strain evidence="3">CECT 7798</strain>
    </source>
</reference>
<evidence type="ECO:0000313" key="2">
    <source>
        <dbReference type="EMBL" id="MFC3756581.1"/>
    </source>
</evidence>
<comment type="caution">
    <text evidence="2">The sequence shown here is derived from an EMBL/GenBank/DDBJ whole genome shotgun (WGS) entry which is preliminary data.</text>
</comment>
<evidence type="ECO:0000256" key="1">
    <source>
        <dbReference type="SAM" id="MobiDB-lite"/>
    </source>
</evidence>
<proteinExistence type="predicted"/>
<dbReference type="RefSeq" id="WP_378170096.1">
    <property type="nucleotide sequence ID" value="NZ_JBHRYO010000002.1"/>
</dbReference>